<keyword evidence="2" id="KW-1185">Reference proteome</keyword>
<evidence type="ECO:0000313" key="1">
    <source>
        <dbReference type="EMBL" id="KAI6092559.1"/>
    </source>
</evidence>
<sequence>MAPIPVYTNSPIAASKASGVTPKTDLPPSVVSKPATTTASPTSANSGSYPPAQPGAAPSLPTPTATARAYGYDGPPAPQPGAAPTPTSAVNTSIPPPPKAGEKYQPSQQTPAPQPVSMPYPQQMSIPTPTAPYPAQQHGTSTASVPTSYNSQGPTATTGSGFYSLEHPPGYHQNSNASELDRYQRVATHQSELEGQREDTGGGVWDSARKWAQQTGEKLAAAENEVWKKINKE</sequence>
<name>A0ACC0DIH4_9PEZI</name>
<reference evidence="1 2" key="1">
    <citation type="journal article" date="2022" name="New Phytol.">
        <title>Ecological generalism drives hyperdiversity of secondary metabolite gene clusters in xylarialean endophytes.</title>
        <authorList>
            <person name="Franco M.E.E."/>
            <person name="Wisecaver J.H."/>
            <person name="Arnold A.E."/>
            <person name="Ju Y.M."/>
            <person name="Slot J.C."/>
            <person name="Ahrendt S."/>
            <person name="Moore L.P."/>
            <person name="Eastman K.E."/>
            <person name="Scott K."/>
            <person name="Konkel Z."/>
            <person name="Mondo S.J."/>
            <person name="Kuo A."/>
            <person name="Hayes R.D."/>
            <person name="Haridas S."/>
            <person name="Andreopoulos B."/>
            <person name="Riley R."/>
            <person name="LaButti K."/>
            <person name="Pangilinan J."/>
            <person name="Lipzen A."/>
            <person name="Amirebrahimi M."/>
            <person name="Yan J."/>
            <person name="Adam C."/>
            <person name="Keymanesh K."/>
            <person name="Ng V."/>
            <person name="Louie K."/>
            <person name="Northen T."/>
            <person name="Drula E."/>
            <person name="Henrissat B."/>
            <person name="Hsieh H.M."/>
            <person name="Youens-Clark K."/>
            <person name="Lutzoni F."/>
            <person name="Miadlikowska J."/>
            <person name="Eastwood D.C."/>
            <person name="Hamelin R.C."/>
            <person name="Grigoriev I.V."/>
            <person name="U'Ren J.M."/>
        </authorList>
    </citation>
    <scope>NUCLEOTIDE SEQUENCE [LARGE SCALE GENOMIC DNA]</scope>
    <source>
        <strain evidence="1 2">ER1909</strain>
    </source>
</reference>
<organism evidence="1 2">
    <name type="scientific">Hypoxylon rubiginosum</name>
    <dbReference type="NCBI Taxonomy" id="110542"/>
    <lineage>
        <taxon>Eukaryota</taxon>
        <taxon>Fungi</taxon>
        <taxon>Dikarya</taxon>
        <taxon>Ascomycota</taxon>
        <taxon>Pezizomycotina</taxon>
        <taxon>Sordariomycetes</taxon>
        <taxon>Xylariomycetidae</taxon>
        <taxon>Xylariales</taxon>
        <taxon>Hypoxylaceae</taxon>
        <taxon>Hypoxylon</taxon>
    </lineage>
</organism>
<dbReference type="EMBL" id="MU394283">
    <property type="protein sequence ID" value="KAI6092559.1"/>
    <property type="molecule type" value="Genomic_DNA"/>
</dbReference>
<comment type="caution">
    <text evidence="1">The sequence shown here is derived from an EMBL/GenBank/DDBJ whole genome shotgun (WGS) entry which is preliminary data.</text>
</comment>
<dbReference type="Proteomes" id="UP001497680">
    <property type="component" value="Unassembled WGS sequence"/>
</dbReference>
<proteinExistence type="predicted"/>
<protein>
    <submittedName>
        <fullName evidence="1">Uncharacterized protein</fullName>
    </submittedName>
</protein>
<accession>A0ACC0DIH4</accession>
<evidence type="ECO:0000313" key="2">
    <source>
        <dbReference type="Proteomes" id="UP001497680"/>
    </source>
</evidence>
<gene>
    <name evidence="1" type="ORF">F4821DRAFT_224357</name>
</gene>